<reference evidence="4" key="1">
    <citation type="submission" date="2019-12" db="EMBL/GenBank/DDBJ databases">
        <title>Genome sequencing and annotation of Brassica cretica.</title>
        <authorList>
            <person name="Studholme D.J."/>
            <person name="Sarris P.F."/>
        </authorList>
    </citation>
    <scope>NUCLEOTIDE SEQUENCE</scope>
    <source>
        <strain evidence="4">PFS-102/07</strain>
        <tissue evidence="4">Leaf</tissue>
    </source>
</reference>
<feature type="region of interest" description="Disordered" evidence="1">
    <location>
        <begin position="1"/>
        <end position="40"/>
    </location>
</feature>
<gene>
    <name evidence="4" type="ORF">F2Q70_00042994</name>
</gene>
<evidence type="ECO:0000313" key="4">
    <source>
        <dbReference type="EMBL" id="KAF2595212.1"/>
    </source>
</evidence>
<feature type="compositionally biased region" description="Polar residues" evidence="1">
    <location>
        <begin position="259"/>
        <end position="286"/>
    </location>
</feature>
<protein>
    <recommendedName>
        <fullName evidence="5">DUF4283 domain-containing protein</fullName>
    </recommendedName>
</protein>
<evidence type="ECO:0000259" key="3">
    <source>
        <dbReference type="Pfam" id="PF14392"/>
    </source>
</evidence>
<feature type="domain" description="DUF4283" evidence="2">
    <location>
        <begin position="45"/>
        <end position="127"/>
    </location>
</feature>
<feature type="domain" description="Zinc knuckle CX2CX4HX4C" evidence="3">
    <location>
        <begin position="360"/>
        <end position="389"/>
    </location>
</feature>
<dbReference type="AlphaFoldDB" id="A0A8S9KMH4"/>
<dbReference type="PANTHER" id="PTHR31286">
    <property type="entry name" value="GLYCINE-RICH CELL WALL STRUCTURAL PROTEIN 1.8-LIKE"/>
    <property type="match status" value="1"/>
</dbReference>
<feature type="region of interest" description="Disordered" evidence="1">
    <location>
        <begin position="249"/>
        <end position="332"/>
    </location>
</feature>
<dbReference type="InterPro" id="IPR025558">
    <property type="entry name" value="DUF4283"/>
</dbReference>
<feature type="domain" description="Zinc knuckle CX2CX4HX4C" evidence="3">
    <location>
        <begin position="184"/>
        <end position="224"/>
    </location>
</feature>
<dbReference type="Pfam" id="PF14392">
    <property type="entry name" value="zf-CCHC_4"/>
    <property type="match status" value="2"/>
</dbReference>
<dbReference type="InterPro" id="IPR040256">
    <property type="entry name" value="At4g02000-like"/>
</dbReference>
<name>A0A8S9KMH4_BRACR</name>
<dbReference type="Pfam" id="PF14111">
    <property type="entry name" value="DUF4283"/>
    <property type="match status" value="1"/>
</dbReference>
<proteinExistence type="predicted"/>
<dbReference type="EMBL" id="QGKY02000164">
    <property type="protein sequence ID" value="KAF2595212.1"/>
    <property type="molecule type" value="Genomic_DNA"/>
</dbReference>
<organism evidence="4">
    <name type="scientific">Brassica cretica</name>
    <name type="common">Mustard</name>
    <dbReference type="NCBI Taxonomy" id="69181"/>
    <lineage>
        <taxon>Eukaryota</taxon>
        <taxon>Viridiplantae</taxon>
        <taxon>Streptophyta</taxon>
        <taxon>Embryophyta</taxon>
        <taxon>Tracheophyta</taxon>
        <taxon>Spermatophyta</taxon>
        <taxon>Magnoliopsida</taxon>
        <taxon>eudicotyledons</taxon>
        <taxon>Gunneridae</taxon>
        <taxon>Pentapetalae</taxon>
        <taxon>rosids</taxon>
        <taxon>malvids</taxon>
        <taxon>Brassicales</taxon>
        <taxon>Brassicaceae</taxon>
        <taxon>Brassiceae</taxon>
        <taxon>Brassica</taxon>
    </lineage>
</organism>
<feature type="compositionally biased region" description="Basic and acidic residues" evidence="1">
    <location>
        <begin position="1"/>
        <end position="12"/>
    </location>
</feature>
<evidence type="ECO:0008006" key="5">
    <source>
        <dbReference type="Google" id="ProtNLM"/>
    </source>
</evidence>
<evidence type="ECO:0000259" key="2">
    <source>
        <dbReference type="Pfam" id="PF14111"/>
    </source>
</evidence>
<accession>A0A8S9KMH4</accession>
<comment type="caution">
    <text evidence="4">The sequence shown here is derived from an EMBL/GenBank/DDBJ whole genome shotgun (WGS) entry which is preliminary data.</text>
</comment>
<feature type="compositionally biased region" description="Basic and acidic residues" evidence="1">
    <location>
        <begin position="290"/>
        <end position="300"/>
    </location>
</feature>
<sequence>MSHRYTRSEKGKWVANSSRSTQMPAPPPSRRTPIQIPPSNNEELIEDNKLTLLGRVTNPTVQKTQWVLDWLIQYWNLETPVTGRTLGHDLFQVKFETEEALQSVMRRAPFHYKRWMIILQKWEPVISTAFPKRTPFWIKVHGLSLHYWTLESLHTIAKGLGPRLDDDVPQGKIRIDVNCLSNLEMQLPIELPSNDVLTVDLEYEKLEKHCFYCYSLFHEEETCPSKPASHRNTAHVTGISQQNTLRSLEEHRRRHDQRQASSNQVRSSDSRDQGNQATSQWSTNSILAPLERRRHDDHTRHQSNYVQRPSTRDTDRYHNYHHPRSSVEDRRDHRGRLGLRLDDDVPQGKIRIDVDCLSNLEMQLPIELPSGDVLTVDLEYEKLEKHCFIDIPSSMRRRLAPTNRHLR</sequence>
<dbReference type="PANTHER" id="PTHR31286:SF163">
    <property type="entry name" value="ZINC KNUCKLE CX2CX4HX4C DOMAIN-CONTAINING PROTEIN"/>
    <property type="match status" value="1"/>
</dbReference>
<evidence type="ECO:0000256" key="1">
    <source>
        <dbReference type="SAM" id="MobiDB-lite"/>
    </source>
</evidence>
<dbReference type="InterPro" id="IPR025836">
    <property type="entry name" value="Zn_knuckle_CX2CX4HX4C"/>
</dbReference>